<comment type="caution">
    <text evidence="3">The sequence shown here is derived from an EMBL/GenBank/DDBJ whole genome shotgun (WGS) entry which is preliminary data.</text>
</comment>
<reference evidence="3 4" key="1">
    <citation type="submission" date="2018-11" db="EMBL/GenBank/DDBJ databases">
        <title>Pseudaminobacter arsenicus sp. nov., an arsenic-resistant bacterium isolated from arsenic-rich aquifers.</title>
        <authorList>
            <person name="Mu Y."/>
        </authorList>
    </citation>
    <scope>NUCLEOTIDE SEQUENCE [LARGE SCALE GENOMIC DNA]</scope>
    <source>
        <strain evidence="3 4">CB3</strain>
    </source>
</reference>
<accession>A0A432V172</accession>
<sequence>MAKLSLISILSAVAILSLTGMAASRDLSDCENGKVTATTGNQIAVTARGCPDASAGPSGKVHAPIPAKAMIKQDEALPEADDLLPAVPSTGSVMRAKDFVVLIKRPENADGETLVLLHGSGGNETTLMSLAARIAPRSVLMGVRGRITQDGNKRWYRRLTPTSFDQGDIRHEAAAFADFLQDEVKAGSLDLDHTTFIGYSNGANLLAALTLLHPGLVERAVLLRPMSVLHKIPPTDLSPLRVLMVAGASDTTYVPFASALETMLRDHGARIAAHTIKADHGLGKQDVKIVSEWLARSNAVSLNQ</sequence>
<dbReference type="Proteomes" id="UP000281647">
    <property type="component" value="Unassembled WGS sequence"/>
</dbReference>
<keyword evidence="4" id="KW-1185">Reference proteome</keyword>
<dbReference type="InterPro" id="IPR003140">
    <property type="entry name" value="PLipase/COase/thioEstase"/>
</dbReference>
<proteinExistence type="predicted"/>
<evidence type="ECO:0000259" key="2">
    <source>
        <dbReference type="Pfam" id="PF02230"/>
    </source>
</evidence>
<keyword evidence="1" id="KW-0732">Signal</keyword>
<evidence type="ECO:0000256" key="1">
    <source>
        <dbReference type="SAM" id="SignalP"/>
    </source>
</evidence>
<dbReference type="Gene3D" id="3.40.50.1820">
    <property type="entry name" value="alpha/beta hydrolase"/>
    <property type="match status" value="1"/>
</dbReference>
<dbReference type="EMBL" id="RKST01000027">
    <property type="protein sequence ID" value="RUM95901.1"/>
    <property type="molecule type" value="Genomic_DNA"/>
</dbReference>
<dbReference type="AlphaFoldDB" id="A0A432V172"/>
<dbReference type="InterPro" id="IPR029058">
    <property type="entry name" value="AB_hydrolase_fold"/>
</dbReference>
<evidence type="ECO:0000313" key="3">
    <source>
        <dbReference type="EMBL" id="RUM95901.1"/>
    </source>
</evidence>
<feature type="signal peptide" evidence="1">
    <location>
        <begin position="1"/>
        <end position="22"/>
    </location>
</feature>
<dbReference type="SUPFAM" id="SSF53474">
    <property type="entry name" value="alpha/beta-Hydrolases"/>
    <property type="match status" value="1"/>
</dbReference>
<gene>
    <name evidence="3" type="ORF">EET67_20485</name>
</gene>
<dbReference type="GO" id="GO:0016787">
    <property type="term" value="F:hydrolase activity"/>
    <property type="evidence" value="ECO:0007669"/>
    <property type="project" value="UniProtKB-KW"/>
</dbReference>
<keyword evidence="3" id="KW-0378">Hydrolase</keyword>
<dbReference type="Pfam" id="PF02230">
    <property type="entry name" value="Abhydrolase_2"/>
    <property type="match status" value="1"/>
</dbReference>
<feature type="chain" id="PRO_5019139785" evidence="1">
    <location>
        <begin position="23"/>
        <end position="304"/>
    </location>
</feature>
<dbReference type="OrthoDB" id="9785698at2"/>
<protein>
    <submittedName>
        <fullName evidence="3">Alpha/beta hydrolase</fullName>
    </submittedName>
</protein>
<organism evidence="3 4">
    <name type="scientific">Borborobacter arsenicus</name>
    <dbReference type="NCBI Taxonomy" id="1851146"/>
    <lineage>
        <taxon>Bacteria</taxon>
        <taxon>Pseudomonadati</taxon>
        <taxon>Pseudomonadota</taxon>
        <taxon>Alphaproteobacteria</taxon>
        <taxon>Hyphomicrobiales</taxon>
        <taxon>Phyllobacteriaceae</taxon>
        <taxon>Borborobacter</taxon>
    </lineage>
</organism>
<name>A0A432V172_9HYPH</name>
<evidence type="ECO:0000313" key="4">
    <source>
        <dbReference type="Proteomes" id="UP000281647"/>
    </source>
</evidence>
<feature type="domain" description="Phospholipase/carboxylesterase/thioesterase" evidence="2">
    <location>
        <begin position="103"/>
        <end position="295"/>
    </location>
</feature>